<name>M1EAA2_BPS16</name>
<sequence length="103" mass="12103">MDRRFKMKTYQEFINEAFLTEKSWPMGLSKKNTYKWVDFKGRGDAEDFENLMRNGYTFLDSNYNKITSFSKKSDIAYIETGRNSAKDITDDFATYGVIRGSKM</sequence>
<dbReference type="RefSeq" id="YP_007501172.1">
    <property type="nucleotide sequence ID" value="NC_020416.1"/>
</dbReference>
<dbReference type="Proteomes" id="UP000011284">
    <property type="component" value="Segment"/>
</dbReference>
<evidence type="ECO:0000313" key="1">
    <source>
        <dbReference type="EMBL" id="AEO97081.1"/>
    </source>
</evidence>
<dbReference type="OrthoDB" id="20989at10239"/>
<organism evidence="1 2">
    <name type="scientific">Salmonella phage S16</name>
    <name type="common">Salmonella phage vB_SenM-S16</name>
    <dbReference type="NCBI Taxonomy" id="1087482"/>
    <lineage>
        <taxon>Viruses</taxon>
        <taxon>Duplodnaviria</taxon>
        <taxon>Heunggongvirae</taxon>
        <taxon>Uroviricota</taxon>
        <taxon>Caudoviricetes</taxon>
        <taxon>Pantevenvirales</taxon>
        <taxon>Straboviridae</taxon>
        <taxon>Tevenvirinae</taxon>
        <taxon>Gelderlandvirus</taxon>
        <taxon>Gelderlandvirus s16</taxon>
    </lineage>
</organism>
<protein>
    <submittedName>
        <fullName evidence="1">Uncharacterized protein</fullName>
    </submittedName>
</protein>
<dbReference type="EMBL" id="HQ331142">
    <property type="protein sequence ID" value="AEO97081.1"/>
    <property type="molecule type" value="Genomic_DNA"/>
</dbReference>
<organismHost>
    <name type="scientific">Salmonella enterica</name>
    <name type="common">Salmonella choleraesuis</name>
    <dbReference type="NCBI Taxonomy" id="28901"/>
</organismHost>
<evidence type="ECO:0000313" key="2">
    <source>
        <dbReference type="Proteomes" id="UP000011284"/>
    </source>
</evidence>
<proteinExistence type="predicted"/>
<keyword evidence="2" id="KW-1185">Reference proteome</keyword>
<dbReference type="KEGG" id="vg:14675372"/>
<accession>M1EAA2</accession>
<reference evidence="1 2" key="1">
    <citation type="journal article" date="2013" name="Mol. Microbiol.">
        <title>Long tail fibres of the novel broad-host-range T-even bacteriophage S16 specifically recognize Salmonella OmpC.</title>
        <authorList>
            <person name="Marti R."/>
            <person name="Zurfluh K."/>
            <person name="Hagens S."/>
            <person name="Pianezzi J."/>
            <person name="Klumpp J."/>
            <person name="Loessner M.J."/>
        </authorList>
    </citation>
    <scope>NUCLEOTIDE SEQUENCE [LARGE SCALE GENOMIC DNA]</scope>
</reference>
<dbReference type="GeneID" id="14675372"/>